<dbReference type="Proteomes" id="UP001487740">
    <property type="component" value="Unassembled WGS sequence"/>
</dbReference>
<comment type="caution">
    <text evidence="4">The sequence shown here is derived from an EMBL/GenBank/DDBJ whole genome shotgun (WGS) entry which is preliminary data.</text>
</comment>
<feature type="region of interest" description="Disordered" evidence="2">
    <location>
        <begin position="477"/>
        <end position="539"/>
    </location>
</feature>
<feature type="compositionally biased region" description="Low complexity" evidence="2">
    <location>
        <begin position="75"/>
        <end position="93"/>
    </location>
</feature>
<gene>
    <name evidence="4" type="ORF">O3P69_008680</name>
</gene>
<sequence length="1242" mass="135618">MCKFSHSVVVFPADRGLSVLQVRLGVELWEVGEPLAPGEADPGGGEGVGGGLNPPGPSQGGTGVPGTTRSDSSRSDTSSSEASSSSSGSSSGALRRPCLLTALSDPGYESAHPPDDEREDAERRRRRECCQAGEDMSLRERCEGREGSPLHQGLTRSRSFGGLLTHRRSGSGAGSPQQAAARAGWAGQGVLGQTGSSPRDVRRVLALPPHVKVPKSPRPERASQISSSVAHGLKDCVSVTKQDLEALHQVSQDAHLHQQSQGRLYEVEKQIKAAERYLKRVEYHLSKLEDLQDQYTLHQKLRDGVRSMAYAYALSPGKEKASALSNVRSGYRECTETLCALEVKIEQLIGTLTLEMKGIQGFARLCPGDVFEVTLKHGTQKWKSRGRVCKDNTQTWDNQRTVIKGLIGEMLLIKAVEVRVLGKTVVIGNKVCETKDLFSPHPQLMTVNLNPSGSLKLNLVITWNPLDGVIEDGLMRTPSMSATSPGNKRRLPVLHPLSSSPPNTVAGVPSGKDSNLSPECDHDSSFGSMSARSSTADSASPLSEYRGLLSSHAALSTRTDSNSPVSDYQGLSRRSDSQDSILFDGRDSASPQCDNTGNFTLVRKKESRVEQWARYSQFSISQGSNMDMMSRSFSHLSSYSTGLSPTMSQSLSQQLDLLGTEPESFKWGEGHTWDETNPPMTLKKVVSRLRTCLEDIQGQFPQLHTLEEAVLDLDDMCRTCSSRRGSSASDISLLVESALECFDFLSAECDDIDDDDHDDDDEYYPENCRSRRDSNTSEISLSVESALECFDFLNAVCDDDFEDDHPDACEEKKNKETAALLAASCQPDTSQPVVTSSAQLDLFLYTHLRHALQLLQHLGSFGPLRSREHHSLKKLEEEGRLVAGVLAHRHNFDSLKPQHLITVPHVQVLWDSVAGGDDWCVTGQAVVSGLLQVVSSLVDPTVPGLARRVLEEMVCTMTDTEEFEGKALVTVGHFLHHLHRPLEQTVPIIGHSLTTAELLLSGNPKKVETGLHQIKEPTTLHIKIIGHLLAGPSELRHVTTSFVNSLAHNNQLMQVIVELCLLLLESSRTSNREAACVLLGVLAPVVPENTDRKGEGKKAGKSSNKTKKHSPAQQKEVPEWPRPIEVLSFLQQNDPSGEVREAARQALLSLGAEGQSALQQVQLSSHGFQGIDMKEKAKVCNGRLHQLTRKEWAGVTGGCVKERAKVMGREGQEALDPQLCSGQLHSLIRKEWAGVQQWVCVV</sequence>
<dbReference type="Pfam" id="PF15903">
    <property type="entry name" value="PL48"/>
    <property type="match status" value="1"/>
</dbReference>
<feature type="compositionally biased region" description="Low complexity" evidence="2">
    <location>
        <begin position="493"/>
        <end position="502"/>
    </location>
</feature>
<evidence type="ECO:0000259" key="3">
    <source>
        <dbReference type="Pfam" id="PF15903"/>
    </source>
</evidence>
<feature type="compositionally biased region" description="Basic and acidic residues" evidence="2">
    <location>
        <begin position="112"/>
        <end position="123"/>
    </location>
</feature>
<keyword evidence="5" id="KW-1185">Reference proteome</keyword>
<feature type="region of interest" description="Disordered" evidence="2">
    <location>
        <begin position="208"/>
        <end position="227"/>
    </location>
</feature>
<reference evidence="4 5" key="1">
    <citation type="submission" date="2023-03" db="EMBL/GenBank/DDBJ databases">
        <title>High-quality genome of Scylla paramamosain provides insights in environmental adaptation.</title>
        <authorList>
            <person name="Zhang L."/>
        </authorList>
    </citation>
    <scope>NUCLEOTIDE SEQUENCE [LARGE SCALE GENOMIC DNA]</scope>
    <source>
        <strain evidence="4">LZ_2023a</strain>
        <tissue evidence="4">Muscle</tissue>
    </source>
</reference>
<dbReference type="AlphaFoldDB" id="A0AAW0SLQ0"/>
<feature type="compositionally biased region" description="Polar residues" evidence="2">
    <location>
        <begin position="525"/>
        <end position="539"/>
    </location>
</feature>
<feature type="region of interest" description="Disordered" evidence="2">
    <location>
        <begin position="1089"/>
        <end position="1117"/>
    </location>
</feature>
<comment type="similarity">
    <text evidence="1">Belongs to the RIPOR family.</text>
</comment>
<evidence type="ECO:0000313" key="5">
    <source>
        <dbReference type="Proteomes" id="UP001487740"/>
    </source>
</evidence>
<feature type="compositionally biased region" description="Polar residues" evidence="2">
    <location>
        <begin position="555"/>
        <end position="566"/>
    </location>
</feature>
<feature type="region of interest" description="Disordered" evidence="2">
    <location>
        <begin position="753"/>
        <end position="772"/>
    </location>
</feature>
<name>A0AAW0SLQ0_SCYPA</name>
<dbReference type="EMBL" id="JARAKH010000049">
    <property type="protein sequence ID" value="KAK8376113.1"/>
    <property type="molecule type" value="Genomic_DNA"/>
</dbReference>
<feature type="region of interest" description="Disordered" evidence="2">
    <location>
        <begin position="35"/>
        <end position="124"/>
    </location>
</feature>
<feature type="compositionally biased region" description="Low complexity" evidence="2">
    <location>
        <begin position="174"/>
        <end position="185"/>
    </location>
</feature>
<dbReference type="InterPro" id="IPR026136">
    <property type="entry name" value="RIPOR3"/>
</dbReference>
<feature type="region of interest" description="Disordered" evidence="2">
    <location>
        <begin position="555"/>
        <end position="596"/>
    </location>
</feature>
<feature type="domain" description="FAM65 N-terminal" evidence="3">
    <location>
        <begin position="203"/>
        <end position="504"/>
    </location>
</feature>
<dbReference type="PANTHER" id="PTHR15829">
    <property type="entry name" value="PROTEIN KINASE PKN/PRK1, EFFECTOR"/>
    <property type="match status" value="1"/>
</dbReference>
<proteinExistence type="inferred from homology"/>
<evidence type="ECO:0000313" key="4">
    <source>
        <dbReference type="EMBL" id="KAK8376113.1"/>
    </source>
</evidence>
<protein>
    <recommendedName>
        <fullName evidence="3">FAM65 N-terminal domain-containing protein</fullName>
    </recommendedName>
</protein>
<dbReference type="PANTHER" id="PTHR15829:SF13">
    <property type="entry name" value="FAM65 N-TERMINAL DOMAIN-CONTAINING PROTEIN"/>
    <property type="match status" value="1"/>
</dbReference>
<organism evidence="4 5">
    <name type="scientific">Scylla paramamosain</name>
    <name type="common">Mud crab</name>
    <dbReference type="NCBI Taxonomy" id="85552"/>
    <lineage>
        <taxon>Eukaryota</taxon>
        <taxon>Metazoa</taxon>
        <taxon>Ecdysozoa</taxon>
        <taxon>Arthropoda</taxon>
        <taxon>Crustacea</taxon>
        <taxon>Multicrustacea</taxon>
        <taxon>Malacostraca</taxon>
        <taxon>Eumalacostraca</taxon>
        <taxon>Eucarida</taxon>
        <taxon>Decapoda</taxon>
        <taxon>Pleocyemata</taxon>
        <taxon>Brachyura</taxon>
        <taxon>Eubrachyura</taxon>
        <taxon>Portunoidea</taxon>
        <taxon>Portunidae</taxon>
        <taxon>Portuninae</taxon>
        <taxon>Scylla</taxon>
    </lineage>
</organism>
<feature type="compositionally biased region" description="Basic and acidic residues" evidence="2">
    <location>
        <begin position="1089"/>
        <end position="1098"/>
    </location>
</feature>
<evidence type="ECO:0000256" key="2">
    <source>
        <dbReference type="SAM" id="MobiDB-lite"/>
    </source>
</evidence>
<feature type="compositionally biased region" description="Gly residues" evidence="2">
    <location>
        <begin position="41"/>
        <end position="64"/>
    </location>
</feature>
<accession>A0AAW0SLQ0</accession>
<evidence type="ECO:0000256" key="1">
    <source>
        <dbReference type="ARBA" id="ARBA00005744"/>
    </source>
</evidence>
<dbReference type="InterPro" id="IPR031780">
    <property type="entry name" value="FAM65_N"/>
</dbReference>
<feature type="region of interest" description="Disordered" evidence="2">
    <location>
        <begin position="162"/>
        <end position="201"/>
    </location>
</feature>
<feature type="compositionally biased region" description="Acidic residues" evidence="2">
    <location>
        <begin position="753"/>
        <end position="764"/>
    </location>
</feature>